<dbReference type="Proteomes" id="UP001177140">
    <property type="component" value="Unassembled WGS sequence"/>
</dbReference>
<feature type="transmembrane region" description="Helical" evidence="5">
    <location>
        <begin position="12"/>
        <end position="29"/>
    </location>
</feature>
<comment type="similarity">
    <text evidence="1">Belongs to the DEFL family.</text>
</comment>
<organism evidence="6 7">
    <name type="scientific">Papaver nudicaule</name>
    <name type="common">Iceland poppy</name>
    <dbReference type="NCBI Taxonomy" id="74823"/>
    <lineage>
        <taxon>Eukaryota</taxon>
        <taxon>Viridiplantae</taxon>
        <taxon>Streptophyta</taxon>
        <taxon>Embryophyta</taxon>
        <taxon>Tracheophyta</taxon>
        <taxon>Spermatophyta</taxon>
        <taxon>Magnoliopsida</taxon>
        <taxon>Ranunculales</taxon>
        <taxon>Papaveraceae</taxon>
        <taxon>Papaveroideae</taxon>
        <taxon>Papaver</taxon>
    </lineage>
</organism>
<dbReference type="AlphaFoldDB" id="A0AA41UYL2"/>
<keyword evidence="5" id="KW-0472">Membrane</keyword>
<dbReference type="Pfam" id="PF07333">
    <property type="entry name" value="SLR1-BP"/>
    <property type="match status" value="1"/>
</dbReference>
<keyword evidence="4" id="KW-0611">Plant defense</keyword>
<protein>
    <recommendedName>
        <fullName evidence="8">Defensin-like protein</fullName>
    </recommendedName>
</protein>
<evidence type="ECO:0008006" key="8">
    <source>
        <dbReference type="Google" id="ProtNLM"/>
    </source>
</evidence>
<gene>
    <name evidence="6" type="ORF">MKW94_023711</name>
</gene>
<keyword evidence="7" id="KW-1185">Reference proteome</keyword>
<dbReference type="GO" id="GO:0031640">
    <property type="term" value="P:killing of cells of another organism"/>
    <property type="evidence" value="ECO:0007669"/>
    <property type="project" value="UniProtKB-KW"/>
</dbReference>
<evidence type="ECO:0000256" key="1">
    <source>
        <dbReference type="ARBA" id="ARBA00006722"/>
    </source>
</evidence>
<evidence type="ECO:0000256" key="5">
    <source>
        <dbReference type="SAM" id="Phobius"/>
    </source>
</evidence>
<keyword evidence="5" id="KW-1133">Transmembrane helix</keyword>
<keyword evidence="5" id="KW-0812">Transmembrane</keyword>
<evidence type="ECO:0000256" key="2">
    <source>
        <dbReference type="ARBA" id="ARBA00022529"/>
    </source>
</evidence>
<evidence type="ECO:0000313" key="6">
    <source>
        <dbReference type="EMBL" id="MCL7025189.1"/>
    </source>
</evidence>
<keyword evidence="3" id="KW-0295">Fungicide</keyword>
<keyword evidence="2" id="KW-0929">Antimicrobial</keyword>
<evidence type="ECO:0000313" key="7">
    <source>
        <dbReference type="Proteomes" id="UP001177140"/>
    </source>
</evidence>
<sequence length="85" mass="10051">MVYKLNKSSLLIWYCIVQIILVILIVVQFRNNAERICRNAWEGCEMDKWCNQDCYETYNGNGSCYKYKPPSSKTFIIECLCDYPC</sequence>
<evidence type="ECO:0000256" key="4">
    <source>
        <dbReference type="ARBA" id="ARBA00022821"/>
    </source>
</evidence>
<reference evidence="6" key="1">
    <citation type="submission" date="2022-03" db="EMBL/GenBank/DDBJ databases">
        <title>A functionally conserved STORR gene fusion in Papaver species that diverged 16.8 million years ago.</title>
        <authorList>
            <person name="Catania T."/>
        </authorList>
    </citation>
    <scope>NUCLEOTIDE SEQUENCE</scope>
    <source>
        <strain evidence="6">S-191538</strain>
    </source>
</reference>
<evidence type="ECO:0000256" key="3">
    <source>
        <dbReference type="ARBA" id="ARBA00022577"/>
    </source>
</evidence>
<dbReference type="EMBL" id="JAJJMA010042475">
    <property type="protein sequence ID" value="MCL7025189.1"/>
    <property type="molecule type" value="Genomic_DNA"/>
</dbReference>
<dbReference type="GO" id="GO:0050832">
    <property type="term" value="P:defense response to fungus"/>
    <property type="evidence" value="ECO:0007669"/>
    <property type="project" value="UniProtKB-KW"/>
</dbReference>
<dbReference type="InterPro" id="IPR010851">
    <property type="entry name" value="DEFL"/>
</dbReference>
<name>A0AA41UYL2_PAPNU</name>
<proteinExistence type="inferred from homology"/>
<accession>A0AA41UYL2</accession>
<comment type="caution">
    <text evidence="6">The sequence shown here is derived from an EMBL/GenBank/DDBJ whole genome shotgun (WGS) entry which is preliminary data.</text>
</comment>